<evidence type="ECO:0000313" key="4">
    <source>
        <dbReference type="Proteomes" id="UP000070188"/>
    </source>
</evidence>
<dbReference type="Proteomes" id="UP000070598">
    <property type="component" value="Unassembled WGS sequence"/>
</dbReference>
<dbReference type="Proteomes" id="UP000070659">
    <property type="component" value="Unassembled WGS sequence"/>
</dbReference>
<dbReference type="PATRIC" id="fig|1469144.10.peg.2995"/>
<dbReference type="EMBL" id="JYIK01001113">
    <property type="protein sequence ID" value="KWX06107.1"/>
    <property type="molecule type" value="Genomic_DNA"/>
</dbReference>
<evidence type="ECO:0000313" key="6">
    <source>
        <dbReference type="Proteomes" id="UP000070659"/>
    </source>
</evidence>
<evidence type="ECO:0000313" key="3">
    <source>
        <dbReference type="EMBL" id="KWX06107.1"/>
    </source>
</evidence>
<accession>A0A132MV72</accession>
<dbReference type="EMBL" id="JYIJ01000018">
    <property type="protein sequence ID" value="KWX00228.1"/>
    <property type="molecule type" value="Genomic_DNA"/>
</dbReference>
<proteinExistence type="predicted"/>
<reference evidence="1 6" key="2">
    <citation type="submission" date="2015-02" db="EMBL/GenBank/DDBJ databases">
        <title>Physiological reanalysis, assessment of diazotrophy, and genome sequences of multiple isolates of Streptomyces thermoautotrophicus.</title>
        <authorList>
            <person name="MacKellar D.C."/>
            <person name="Lieber L."/>
            <person name="Norman J."/>
            <person name="Bolger A."/>
            <person name="Tobin C."/>
            <person name="Murray J.W."/>
            <person name="Prell J."/>
        </authorList>
    </citation>
    <scope>NUCLEOTIDE SEQUENCE [LARGE SCALE GENOMIC DNA]</scope>
    <source>
        <strain evidence="1 6">UBT1</strain>
    </source>
</reference>
<gene>
    <name evidence="2" type="ORF">LI90_2769</name>
    <name evidence="1" type="ORF">TH66_15290</name>
    <name evidence="3" type="ORF">TR74_22910</name>
</gene>
<comment type="caution">
    <text evidence="2">The sequence shown here is derived from an EMBL/GenBank/DDBJ whole genome shotgun (WGS) entry which is preliminary data.</text>
</comment>
<evidence type="ECO:0000313" key="5">
    <source>
        <dbReference type="Proteomes" id="UP000070598"/>
    </source>
</evidence>
<reference evidence="5" key="1">
    <citation type="submission" date="2015-02" db="EMBL/GenBank/DDBJ databases">
        <title>Physiological reanalysis, assessment of diazotrophy, and genome sequences of multiple isolates of Streptomyces thermoautotrophicus.</title>
        <authorList>
            <person name="MacKellar D.C."/>
            <person name="Lieber L."/>
            <person name="Norman J."/>
            <person name="Bolger A."/>
            <person name="Tobin C."/>
            <person name="Murray J.W."/>
            <person name="Friesen M."/>
            <person name="Prell J."/>
        </authorList>
    </citation>
    <scope>NUCLEOTIDE SEQUENCE [LARGE SCALE GENOMIC DNA]</scope>
    <source>
        <strain evidence="5">UBT1</strain>
    </source>
</reference>
<sequence length="60" mass="6985">MLQEVFCTVLPEGGQRTARRNAWRAVCADRIQARAREEAWRELERLARRNTTEEGKLTAL</sequence>
<keyword evidence="4" id="KW-1185">Reference proteome</keyword>
<dbReference type="STRING" id="1469144.LI90_2769"/>
<organism evidence="2 4">
    <name type="scientific">Carbonactinospora thermoautotrophica</name>
    <dbReference type="NCBI Taxonomy" id="1469144"/>
    <lineage>
        <taxon>Bacteria</taxon>
        <taxon>Bacillati</taxon>
        <taxon>Actinomycetota</taxon>
        <taxon>Actinomycetes</taxon>
        <taxon>Kitasatosporales</taxon>
        <taxon>Carbonactinosporaceae</taxon>
        <taxon>Carbonactinospora</taxon>
    </lineage>
</organism>
<evidence type="ECO:0000313" key="1">
    <source>
        <dbReference type="EMBL" id="KWX00228.1"/>
    </source>
</evidence>
<protein>
    <submittedName>
        <fullName evidence="2">Uncharacterized protein</fullName>
    </submittedName>
</protein>
<dbReference type="AlphaFoldDB" id="A0A132MV72"/>
<dbReference type="Proteomes" id="UP000070188">
    <property type="component" value="Unassembled WGS sequence"/>
</dbReference>
<reference evidence="4" key="3">
    <citation type="submission" date="2015-04" db="EMBL/GenBank/DDBJ databases">
        <title>Physiological reanalysis, assessment of diazotrophy, and genome sequences of multiple isolates of Streptomyces thermoautotrophicus.</title>
        <authorList>
            <person name="MacKellar D.C."/>
            <person name="Lieber L."/>
            <person name="Norman J."/>
            <person name="Bolger A."/>
            <person name="Tobin C."/>
            <person name="Murray J.W."/>
            <person name="Chang R."/>
            <person name="Ford T."/>
            <person name="Nguyen P.Q."/>
            <person name="Woodward J."/>
            <person name="Permingeat H."/>
            <person name="Joshi N.S."/>
            <person name="Silver P.A."/>
            <person name="Usadel B."/>
            <person name="Rutherford A.W."/>
            <person name="Friesen M."/>
            <person name="Prell J."/>
        </authorList>
    </citation>
    <scope>NUCLEOTIDE SEQUENCE [LARGE SCALE GENOMIC DNA]</scope>
    <source>
        <strain evidence="4">H1</strain>
    </source>
</reference>
<dbReference type="EMBL" id="LAXD01000001">
    <property type="protein sequence ID" value="KWX01737.1"/>
    <property type="molecule type" value="Genomic_DNA"/>
</dbReference>
<reference evidence="2" key="4">
    <citation type="submission" date="2015-04" db="EMBL/GenBank/DDBJ databases">
        <title>Physiological reanalysis, assessment of diazotrophy, and genome sequences of multiple isolates of Streptomyces thermoautotrophicus.</title>
        <authorList>
            <person name="MacKellar D.C."/>
            <person name="Lieber L."/>
            <person name="Norman J."/>
            <person name="Bolger A."/>
            <person name="Tobin C."/>
            <person name="Murray J.W."/>
            <person name="Woodward J."/>
            <person name="Friesen M."/>
            <person name="Prell J."/>
        </authorList>
    </citation>
    <scope>NUCLEOTIDE SEQUENCE [LARGE SCALE GENOMIC DNA]</scope>
    <source>
        <strain evidence="2">H1</strain>
    </source>
</reference>
<name>A0A132MV72_9ACTN</name>
<evidence type="ECO:0000313" key="2">
    <source>
        <dbReference type="EMBL" id="KWX01737.1"/>
    </source>
</evidence>